<reference evidence="1" key="1">
    <citation type="journal article" date="2014" name="Int. J. Syst. Evol. Microbiol.">
        <title>Complete genome sequence of Corynebacterium casei LMG S-19264T (=DSM 44701T), isolated from a smear-ripened cheese.</title>
        <authorList>
            <consortium name="US DOE Joint Genome Institute (JGI-PGF)"/>
            <person name="Walter F."/>
            <person name="Albersmeier A."/>
            <person name="Kalinowski J."/>
            <person name="Ruckert C."/>
        </authorList>
    </citation>
    <scope>NUCLEOTIDE SEQUENCE</scope>
    <source>
        <strain evidence="1">VKM B-2484</strain>
    </source>
</reference>
<organism evidence="1 2">
    <name type="scientific">Ancylobacter dichloromethanicus</name>
    <dbReference type="NCBI Taxonomy" id="518825"/>
    <lineage>
        <taxon>Bacteria</taxon>
        <taxon>Pseudomonadati</taxon>
        <taxon>Pseudomonadota</taxon>
        <taxon>Alphaproteobacteria</taxon>
        <taxon>Hyphomicrobiales</taxon>
        <taxon>Xanthobacteraceae</taxon>
        <taxon>Ancylobacter</taxon>
    </lineage>
</organism>
<evidence type="ECO:0000313" key="1">
    <source>
        <dbReference type="EMBL" id="GLK71716.1"/>
    </source>
</evidence>
<gene>
    <name evidence="1" type="ORF">GCM10017643_18310</name>
</gene>
<dbReference type="EMBL" id="BSFJ01000005">
    <property type="protein sequence ID" value="GLK71716.1"/>
    <property type="molecule type" value="Genomic_DNA"/>
</dbReference>
<name>A0A9W6J6I6_9HYPH</name>
<accession>A0A9W6J6I6</accession>
<sequence>MPATYTDAWAEGEANCVTDGAQFITVELQHPGFVDEADQPIPLRYVLDVMERAFALEEDAAFDTGETVTFEPAGFECEHPTMAEGRPPVARLRLDDVSGALVVHLDKAKTFRADLKVIIRGYRADYPAAPSYGPIELVLTDITKDSTGVEGTATIVDFGDRKVPSRVYTLEDYPGLVP</sequence>
<comment type="caution">
    <text evidence="1">The sequence shown here is derived from an EMBL/GenBank/DDBJ whole genome shotgun (WGS) entry which is preliminary data.</text>
</comment>
<dbReference type="Proteomes" id="UP001143370">
    <property type="component" value="Unassembled WGS sequence"/>
</dbReference>
<dbReference type="Pfam" id="PF08875">
    <property type="entry name" value="DUF1833"/>
    <property type="match status" value="1"/>
</dbReference>
<keyword evidence="2" id="KW-1185">Reference proteome</keyword>
<dbReference type="AlphaFoldDB" id="A0A9W6J6I6"/>
<dbReference type="RefSeq" id="WP_213373052.1">
    <property type="nucleotide sequence ID" value="NZ_BSFJ01000005.1"/>
</dbReference>
<proteinExistence type="predicted"/>
<protein>
    <recommendedName>
        <fullName evidence="3">DUF1833 domain-containing protein</fullName>
    </recommendedName>
</protein>
<dbReference type="InterPro" id="IPR014974">
    <property type="entry name" value="DUF1833"/>
</dbReference>
<reference evidence="1" key="2">
    <citation type="submission" date="2023-01" db="EMBL/GenBank/DDBJ databases">
        <authorList>
            <person name="Sun Q."/>
            <person name="Evtushenko L."/>
        </authorList>
    </citation>
    <scope>NUCLEOTIDE SEQUENCE</scope>
    <source>
        <strain evidence="1">VKM B-2484</strain>
    </source>
</reference>
<evidence type="ECO:0000313" key="2">
    <source>
        <dbReference type="Proteomes" id="UP001143370"/>
    </source>
</evidence>
<evidence type="ECO:0008006" key="3">
    <source>
        <dbReference type="Google" id="ProtNLM"/>
    </source>
</evidence>